<dbReference type="HOGENOM" id="CLU_3050658_0_0_1"/>
<evidence type="ECO:0000313" key="2">
    <source>
        <dbReference type="Proteomes" id="UP000054477"/>
    </source>
</evidence>
<proteinExistence type="predicted"/>
<name>A0A0C9Y7D6_9AGAR</name>
<accession>A0A0C9Y7D6</accession>
<protein>
    <submittedName>
        <fullName evidence="1">Uncharacterized protein</fullName>
    </submittedName>
</protein>
<dbReference type="AlphaFoldDB" id="A0A0C9Y7D6"/>
<reference evidence="1 2" key="1">
    <citation type="submission" date="2014-04" db="EMBL/GenBank/DDBJ databases">
        <authorList>
            <consortium name="DOE Joint Genome Institute"/>
            <person name="Kuo A."/>
            <person name="Kohler A."/>
            <person name="Nagy L.G."/>
            <person name="Floudas D."/>
            <person name="Copeland A."/>
            <person name="Barry K.W."/>
            <person name="Cichocki N."/>
            <person name="Veneault-Fourrey C."/>
            <person name="LaButti K."/>
            <person name="Lindquist E.A."/>
            <person name="Lipzen A."/>
            <person name="Lundell T."/>
            <person name="Morin E."/>
            <person name="Murat C."/>
            <person name="Sun H."/>
            <person name="Tunlid A."/>
            <person name="Henrissat B."/>
            <person name="Grigoriev I.V."/>
            <person name="Hibbett D.S."/>
            <person name="Martin F."/>
            <person name="Nordberg H.P."/>
            <person name="Cantor M.N."/>
            <person name="Hua S.X."/>
        </authorList>
    </citation>
    <scope>NUCLEOTIDE SEQUENCE [LARGE SCALE GENOMIC DNA]</scope>
    <source>
        <strain evidence="1 2">LaAM-08-1</strain>
    </source>
</reference>
<dbReference type="EMBL" id="KN838537">
    <property type="protein sequence ID" value="KIK09939.1"/>
    <property type="molecule type" value="Genomic_DNA"/>
</dbReference>
<organism evidence="1 2">
    <name type="scientific">Laccaria amethystina LaAM-08-1</name>
    <dbReference type="NCBI Taxonomy" id="1095629"/>
    <lineage>
        <taxon>Eukaryota</taxon>
        <taxon>Fungi</taxon>
        <taxon>Dikarya</taxon>
        <taxon>Basidiomycota</taxon>
        <taxon>Agaricomycotina</taxon>
        <taxon>Agaricomycetes</taxon>
        <taxon>Agaricomycetidae</taxon>
        <taxon>Agaricales</taxon>
        <taxon>Agaricineae</taxon>
        <taxon>Hydnangiaceae</taxon>
        <taxon>Laccaria</taxon>
    </lineage>
</organism>
<sequence>MESEQRSVTTYRQDFFSYLLQTCDPAKLASPDFLSIVNLRCCLANGSALHRPSS</sequence>
<reference evidence="2" key="2">
    <citation type="submission" date="2015-01" db="EMBL/GenBank/DDBJ databases">
        <title>Evolutionary Origins and Diversification of the Mycorrhizal Mutualists.</title>
        <authorList>
            <consortium name="DOE Joint Genome Institute"/>
            <consortium name="Mycorrhizal Genomics Consortium"/>
            <person name="Kohler A."/>
            <person name="Kuo A."/>
            <person name="Nagy L.G."/>
            <person name="Floudas D."/>
            <person name="Copeland A."/>
            <person name="Barry K.W."/>
            <person name="Cichocki N."/>
            <person name="Veneault-Fourrey C."/>
            <person name="LaButti K."/>
            <person name="Lindquist E.A."/>
            <person name="Lipzen A."/>
            <person name="Lundell T."/>
            <person name="Morin E."/>
            <person name="Murat C."/>
            <person name="Riley R."/>
            <person name="Ohm R."/>
            <person name="Sun H."/>
            <person name="Tunlid A."/>
            <person name="Henrissat B."/>
            <person name="Grigoriev I.V."/>
            <person name="Hibbett D.S."/>
            <person name="Martin F."/>
        </authorList>
    </citation>
    <scope>NUCLEOTIDE SEQUENCE [LARGE SCALE GENOMIC DNA]</scope>
    <source>
        <strain evidence="2">LaAM-08-1</strain>
    </source>
</reference>
<keyword evidence="2" id="KW-1185">Reference proteome</keyword>
<dbReference type="Proteomes" id="UP000054477">
    <property type="component" value="Unassembled WGS sequence"/>
</dbReference>
<evidence type="ECO:0000313" key="1">
    <source>
        <dbReference type="EMBL" id="KIK09939.1"/>
    </source>
</evidence>
<gene>
    <name evidence="1" type="ORF">K443DRAFT_636947</name>
</gene>